<keyword evidence="13" id="KW-1185">Reference proteome</keyword>
<dbReference type="GO" id="GO:0006914">
    <property type="term" value="P:autophagy"/>
    <property type="evidence" value="ECO:0007669"/>
    <property type="project" value="UniProtKB-KW"/>
</dbReference>
<evidence type="ECO:0000313" key="12">
    <source>
        <dbReference type="EMBL" id="KIY73314.1"/>
    </source>
</evidence>
<dbReference type="GO" id="GO:0032974">
    <property type="term" value="P:amino acid transmembrane export from vacuole"/>
    <property type="evidence" value="ECO:0007669"/>
    <property type="project" value="InterPro"/>
</dbReference>
<dbReference type="SUPFAM" id="SSF103473">
    <property type="entry name" value="MFS general substrate transporter"/>
    <property type="match status" value="2"/>
</dbReference>
<keyword evidence="7 10" id="KW-1133">Transmembrane helix</keyword>
<keyword evidence="3 10" id="KW-0813">Transport</keyword>
<dbReference type="OrthoDB" id="192733at2759"/>
<proteinExistence type="inferred from homology"/>
<feature type="transmembrane region" description="Helical" evidence="10">
    <location>
        <begin position="369"/>
        <end position="390"/>
    </location>
</feature>
<evidence type="ECO:0000256" key="10">
    <source>
        <dbReference type="RuleBase" id="RU363073"/>
    </source>
</evidence>
<dbReference type="AlphaFoldDB" id="A0A0D7BT18"/>
<feature type="transmembrane region" description="Helical" evidence="10">
    <location>
        <begin position="118"/>
        <end position="136"/>
    </location>
</feature>
<organism evidence="12 13">
    <name type="scientific">Cylindrobasidium torrendii FP15055 ss-10</name>
    <dbReference type="NCBI Taxonomy" id="1314674"/>
    <lineage>
        <taxon>Eukaryota</taxon>
        <taxon>Fungi</taxon>
        <taxon>Dikarya</taxon>
        <taxon>Basidiomycota</taxon>
        <taxon>Agaricomycotina</taxon>
        <taxon>Agaricomycetes</taxon>
        <taxon>Agaricomycetidae</taxon>
        <taxon>Agaricales</taxon>
        <taxon>Marasmiineae</taxon>
        <taxon>Physalacriaceae</taxon>
        <taxon>Cylindrobasidium</taxon>
    </lineage>
</organism>
<feature type="region of interest" description="Disordered" evidence="11">
    <location>
        <begin position="530"/>
        <end position="549"/>
    </location>
</feature>
<evidence type="ECO:0000256" key="6">
    <source>
        <dbReference type="ARBA" id="ARBA00022970"/>
    </source>
</evidence>
<sequence length="549" mass="60180">MQSDARSFRKQFYGWLSYAFASEVFVIVSLTLFLPICLEQFARDNGFLMPDKTQSCKVDPAIPATLAEDARCVVKVGWVWIDTASYSLYTNSLSVLLQALTVISVGSIADNQSQRKRLLLTFAMIGALPVILFLLLPSSSPIWQISALLAILANVGFGVSMVALNSYIPLLARQSPEVVALARNDTLDESVEHTNEEPSNPNDDSAAPLLSSSNKALDGQSQEYEDTLSQATSRISSMGIALGYSAGIVLLLVSMVLVKALGGSTWSLRLAIGLSGIWWTFFSIPAAFWLPGKSSTPDSKSTDSRTTLSLVADSWKRLGAMLMPSEIKRLRNTFKYLGAWFLLSDGFTTITSTAMLFGKTSLHMKPQSLIIVGVLSPLCGVLGSLAWPTIQRRIRISNLKVVVVLVLLASAIPFYGCLGFVFQGRTRFGGLTTPGEMYGLAVYFGFVYGAFQGYARALYAEMLPPGEEARWYGLYAITDKSSSFVGPLFVGLISDLTGNIRYSFFFLTFMIWLAVPILASVNVERGKKDAREYRSPNHEREEFSADIQP</sequence>
<feature type="transmembrane region" description="Helical" evidence="10">
    <location>
        <begin position="86"/>
        <end position="106"/>
    </location>
</feature>
<keyword evidence="9 10" id="KW-0472">Membrane</keyword>
<feature type="transmembrane region" description="Helical" evidence="10">
    <location>
        <begin position="142"/>
        <end position="164"/>
    </location>
</feature>
<evidence type="ECO:0000256" key="1">
    <source>
        <dbReference type="ARBA" id="ARBA00004128"/>
    </source>
</evidence>
<dbReference type="PANTHER" id="PTHR23519:SF1">
    <property type="entry name" value="AUTOPHAGY-RELATED PROTEIN 22"/>
    <property type="match status" value="1"/>
</dbReference>
<dbReference type="Pfam" id="PF11700">
    <property type="entry name" value="ATG22"/>
    <property type="match status" value="1"/>
</dbReference>
<feature type="transmembrane region" description="Helical" evidence="10">
    <location>
        <begin position="238"/>
        <end position="258"/>
    </location>
</feature>
<evidence type="ECO:0000256" key="4">
    <source>
        <dbReference type="ARBA" id="ARBA00022554"/>
    </source>
</evidence>
<dbReference type="InterPro" id="IPR036259">
    <property type="entry name" value="MFS_trans_sf"/>
</dbReference>
<dbReference type="InterPro" id="IPR050495">
    <property type="entry name" value="ATG22/LtaA_families"/>
</dbReference>
<name>A0A0D7BT18_9AGAR</name>
<feature type="compositionally biased region" description="Basic and acidic residues" evidence="11">
    <location>
        <begin position="530"/>
        <end position="543"/>
    </location>
</feature>
<protein>
    <recommendedName>
        <fullName evidence="10">Autophagy-related protein</fullName>
    </recommendedName>
</protein>
<comment type="function">
    <text evidence="10">Vacuolar effluxer which mediate the efflux of amino acids resulting from autophagic degradation. The release of autophagic amino acids allows the maintenance of protein synthesis and viability during nitrogen starvation.</text>
</comment>
<feature type="transmembrane region" description="Helical" evidence="10">
    <location>
        <begin position="12"/>
        <end position="36"/>
    </location>
</feature>
<feature type="transmembrane region" description="Helical" evidence="10">
    <location>
        <begin position="402"/>
        <end position="422"/>
    </location>
</feature>
<keyword evidence="8 10" id="KW-0072">Autophagy</keyword>
<gene>
    <name evidence="12" type="ORF">CYLTODRAFT_365795</name>
</gene>
<evidence type="ECO:0000256" key="9">
    <source>
        <dbReference type="ARBA" id="ARBA00023136"/>
    </source>
</evidence>
<dbReference type="GO" id="GO:0005774">
    <property type="term" value="C:vacuolar membrane"/>
    <property type="evidence" value="ECO:0007669"/>
    <property type="project" value="UniProtKB-SubCell"/>
</dbReference>
<feature type="transmembrane region" description="Helical" evidence="10">
    <location>
        <begin position="270"/>
        <end position="290"/>
    </location>
</feature>
<evidence type="ECO:0000256" key="8">
    <source>
        <dbReference type="ARBA" id="ARBA00023006"/>
    </source>
</evidence>
<dbReference type="InterPro" id="IPR044738">
    <property type="entry name" value="Atg22"/>
</dbReference>
<dbReference type="EMBL" id="KN880436">
    <property type="protein sequence ID" value="KIY73314.1"/>
    <property type="molecule type" value="Genomic_DNA"/>
</dbReference>
<keyword evidence="6 10" id="KW-0029">Amino-acid transport</keyword>
<keyword evidence="4 10" id="KW-0926">Vacuole</keyword>
<dbReference type="Proteomes" id="UP000054007">
    <property type="component" value="Unassembled WGS sequence"/>
</dbReference>
<dbReference type="CDD" id="cd17483">
    <property type="entry name" value="MFS_Atg22_like"/>
    <property type="match status" value="1"/>
</dbReference>
<evidence type="ECO:0000256" key="2">
    <source>
        <dbReference type="ARBA" id="ARBA00006978"/>
    </source>
</evidence>
<evidence type="ECO:0000256" key="11">
    <source>
        <dbReference type="SAM" id="MobiDB-lite"/>
    </source>
</evidence>
<dbReference type="STRING" id="1314674.A0A0D7BT18"/>
<evidence type="ECO:0000313" key="13">
    <source>
        <dbReference type="Proteomes" id="UP000054007"/>
    </source>
</evidence>
<feature type="transmembrane region" description="Helical" evidence="10">
    <location>
        <begin position="437"/>
        <end position="459"/>
    </location>
</feature>
<dbReference type="PANTHER" id="PTHR23519">
    <property type="entry name" value="AUTOPHAGY-RELATED PROTEIN 22"/>
    <property type="match status" value="1"/>
</dbReference>
<reference evidence="12 13" key="1">
    <citation type="journal article" date="2015" name="Fungal Genet. Biol.">
        <title>Evolution of novel wood decay mechanisms in Agaricales revealed by the genome sequences of Fistulina hepatica and Cylindrobasidium torrendii.</title>
        <authorList>
            <person name="Floudas D."/>
            <person name="Held B.W."/>
            <person name="Riley R."/>
            <person name="Nagy L.G."/>
            <person name="Koehler G."/>
            <person name="Ransdell A.S."/>
            <person name="Younus H."/>
            <person name="Chow J."/>
            <person name="Chiniquy J."/>
            <person name="Lipzen A."/>
            <person name="Tritt A."/>
            <person name="Sun H."/>
            <person name="Haridas S."/>
            <person name="LaButti K."/>
            <person name="Ohm R.A."/>
            <person name="Kues U."/>
            <person name="Blanchette R.A."/>
            <person name="Grigoriev I.V."/>
            <person name="Minto R.E."/>
            <person name="Hibbett D.S."/>
        </authorList>
    </citation>
    <scope>NUCLEOTIDE SEQUENCE [LARGE SCALE GENOMIC DNA]</scope>
    <source>
        <strain evidence="12 13">FP15055 ss-10</strain>
    </source>
</reference>
<accession>A0A0D7BT18</accession>
<dbReference type="Gene3D" id="1.20.1250.20">
    <property type="entry name" value="MFS general substrate transporter like domains"/>
    <property type="match status" value="1"/>
</dbReference>
<feature type="region of interest" description="Disordered" evidence="11">
    <location>
        <begin position="190"/>
        <end position="212"/>
    </location>
</feature>
<keyword evidence="5 10" id="KW-0812">Transmembrane</keyword>
<feature type="transmembrane region" description="Helical" evidence="10">
    <location>
        <begin position="337"/>
        <end position="357"/>
    </location>
</feature>
<evidence type="ECO:0000256" key="7">
    <source>
        <dbReference type="ARBA" id="ARBA00022989"/>
    </source>
</evidence>
<comment type="subcellular location">
    <subcellularLocation>
        <location evidence="1 10">Vacuole membrane</location>
        <topology evidence="1 10">Multi-pass membrane protein</topology>
    </subcellularLocation>
</comment>
<feature type="transmembrane region" description="Helical" evidence="10">
    <location>
        <begin position="471"/>
        <end position="494"/>
    </location>
</feature>
<comment type="similarity">
    <text evidence="2 10">Belongs to the ATG22 family.</text>
</comment>
<evidence type="ECO:0000256" key="5">
    <source>
        <dbReference type="ARBA" id="ARBA00022692"/>
    </source>
</evidence>
<evidence type="ECO:0000256" key="3">
    <source>
        <dbReference type="ARBA" id="ARBA00022448"/>
    </source>
</evidence>
<dbReference type="InterPro" id="IPR024671">
    <property type="entry name" value="Atg22-like"/>
</dbReference>
<feature type="transmembrane region" description="Helical" evidence="10">
    <location>
        <begin position="500"/>
        <end position="521"/>
    </location>
</feature>